<dbReference type="Proteomes" id="UP000032046">
    <property type="component" value="Unassembled WGS sequence"/>
</dbReference>
<name>A0A0D0IT91_9BACT</name>
<dbReference type="STRING" id="1602171.ST44_08295"/>
<keyword evidence="3" id="KW-1185">Reference proteome</keyword>
<proteinExistence type="predicted"/>
<feature type="chain" id="PRO_5002230016" evidence="1">
    <location>
        <begin position="21"/>
        <end position="160"/>
    </location>
</feature>
<comment type="caution">
    <text evidence="2">The sequence shown here is derived from an EMBL/GenBank/DDBJ whole genome shotgun (WGS) entry which is preliminary data.</text>
</comment>
<organism evidence="2 3">
    <name type="scientific">Prevotella pectinovora</name>
    <dbReference type="NCBI Taxonomy" id="1602169"/>
    <lineage>
        <taxon>Bacteria</taxon>
        <taxon>Pseudomonadati</taxon>
        <taxon>Bacteroidota</taxon>
        <taxon>Bacteroidia</taxon>
        <taxon>Bacteroidales</taxon>
        <taxon>Prevotellaceae</taxon>
        <taxon>Prevotella</taxon>
    </lineage>
</organism>
<gene>
    <name evidence="2" type="ORF">ST44_08295</name>
</gene>
<protein>
    <submittedName>
        <fullName evidence="2">Membrane protein</fullName>
    </submittedName>
</protein>
<dbReference type="AlphaFoldDB" id="A0A0D0IT91"/>
<dbReference type="EMBL" id="JXQK01000061">
    <property type="protein sequence ID" value="KIP61912.1"/>
    <property type="molecule type" value="Genomic_DNA"/>
</dbReference>
<sequence length="160" mass="17400">MMKKILLLAIGFLMTMTASAQFEQGKYYCNGSLTGINLSYSGAEKLSLGVEAKGGYLVADNWMALVMAGYSHDEDVDDKFAVGVGGRYYIIQNGLYMGLNARLVHGGSGYNDIMPGLELGYAFFLGKSVTIEPSVYYDQSIKNHSDYSKVGLRIGVGVYL</sequence>
<reference evidence="2 3" key="1">
    <citation type="submission" date="2015-01" db="EMBL/GenBank/DDBJ databases">
        <title>Comparative genomics of non-oral Prevotella species.</title>
        <authorList>
            <person name="Accetto T."/>
            <person name="Nograsek B."/>
            <person name="Avgustin G."/>
        </authorList>
    </citation>
    <scope>NUCLEOTIDE SEQUENCE [LARGE SCALE GENOMIC DNA]</scope>
    <source>
        <strain evidence="2 3">P5-119</strain>
    </source>
</reference>
<evidence type="ECO:0000256" key="1">
    <source>
        <dbReference type="SAM" id="SignalP"/>
    </source>
</evidence>
<accession>A0A0D0IT91</accession>
<dbReference type="SUPFAM" id="SSF103515">
    <property type="entry name" value="Autotransporter"/>
    <property type="match status" value="1"/>
</dbReference>
<evidence type="ECO:0000313" key="3">
    <source>
        <dbReference type="Proteomes" id="UP000032046"/>
    </source>
</evidence>
<keyword evidence="1" id="KW-0732">Signal</keyword>
<dbReference type="InterPro" id="IPR036709">
    <property type="entry name" value="Autotransporte_beta_dom_sf"/>
</dbReference>
<feature type="signal peptide" evidence="1">
    <location>
        <begin position="1"/>
        <end position="20"/>
    </location>
</feature>
<evidence type="ECO:0000313" key="2">
    <source>
        <dbReference type="EMBL" id="KIP61912.1"/>
    </source>
</evidence>